<proteinExistence type="predicted"/>
<evidence type="ECO:0008006" key="3">
    <source>
        <dbReference type="Google" id="ProtNLM"/>
    </source>
</evidence>
<evidence type="ECO:0000313" key="2">
    <source>
        <dbReference type="Proteomes" id="UP000321306"/>
    </source>
</evidence>
<dbReference type="Gene3D" id="3.20.20.410">
    <property type="entry name" value="Protein of unknown function UPF0759"/>
    <property type="match status" value="1"/>
</dbReference>
<dbReference type="EMBL" id="BJXB01000018">
    <property type="protein sequence ID" value="GEM48205.1"/>
    <property type="molecule type" value="Genomic_DNA"/>
</dbReference>
<dbReference type="Pfam" id="PF01904">
    <property type="entry name" value="DUF72"/>
    <property type="match status" value="1"/>
</dbReference>
<organism evidence="1 2">
    <name type="scientific">Deinococcus cellulosilyticus (strain DSM 18568 / NBRC 106333 / KACC 11606 / 5516J-15)</name>
    <dbReference type="NCBI Taxonomy" id="1223518"/>
    <lineage>
        <taxon>Bacteria</taxon>
        <taxon>Thermotogati</taxon>
        <taxon>Deinococcota</taxon>
        <taxon>Deinococci</taxon>
        <taxon>Deinococcales</taxon>
        <taxon>Deinococcaceae</taxon>
        <taxon>Deinococcus</taxon>
    </lineage>
</organism>
<evidence type="ECO:0000313" key="1">
    <source>
        <dbReference type="EMBL" id="GEM48205.1"/>
    </source>
</evidence>
<dbReference type="OrthoDB" id="9780310at2"/>
<dbReference type="Proteomes" id="UP000321306">
    <property type="component" value="Unassembled WGS sequence"/>
</dbReference>
<gene>
    <name evidence="1" type="ORF">DC3_38400</name>
</gene>
<dbReference type="SUPFAM" id="SSF117396">
    <property type="entry name" value="TM1631-like"/>
    <property type="match status" value="1"/>
</dbReference>
<keyword evidence="2" id="KW-1185">Reference proteome</keyword>
<name>A0A511N5R8_DEIC1</name>
<dbReference type="AlphaFoldDB" id="A0A511N5R8"/>
<dbReference type="InterPro" id="IPR036520">
    <property type="entry name" value="UPF0759_sf"/>
</dbReference>
<comment type="caution">
    <text evidence="1">The sequence shown here is derived from an EMBL/GenBank/DDBJ whole genome shotgun (WGS) entry which is preliminary data.</text>
</comment>
<dbReference type="RefSeq" id="WP_146887088.1">
    <property type="nucleotide sequence ID" value="NZ_BJXB01000018.1"/>
</dbReference>
<protein>
    <recommendedName>
        <fullName evidence="3">DUF72 domain-containing protein</fullName>
    </recommendedName>
</protein>
<reference evidence="1 2" key="1">
    <citation type="submission" date="2019-07" db="EMBL/GenBank/DDBJ databases">
        <title>Whole genome shotgun sequence of Deinococcus cellulosilyticus NBRC 106333.</title>
        <authorList>
            <person name="Hosoyama A."/>
            <person name="Uohara A."/>
            <person name="Ohji S."/>
            <person name="Ichikawa N."/>
        </authorList>
    </citation>
    <scope>NUCLEOTIDE SEQUENCE [LARGE SCALE GENOMIC DNA]</scope>
    <source>
        <strain evidence="1 2">NBRC 106333</strain>
    </source>
</reference>
<sequence length="270" mass="31165">MKLLIGTGGYTNDDWLGLIYPEGTKQGDYLGIYSRYFNAVEVNSSFYAIPGEKAFAGMLRKTDGKTMFTVKLNKVFTHERSYTEDDVQRMILSPKPIREAEMLGPFLAQFPYSFKRTPEHRKYLQHLVMAFEGHPLAVEFRHASWLKEEVLEAFKELGLIWVSADYPPMEGLPPYQVQASSKTVYIRLHGRNKETWWEGQSASDRHDYRYNEEEIQDIADQIAAIKDVDTVYLFFQNTTKGHALFNYQTLKDALKQHDLVVDIPKGSGLF</sequence>
<dbReference type="PANTHER" id="PTHR30348:SF13">
    <property type="entry name" value="UPF0759 PROTEIN YUNF"/>
    <property type="match status" value="1"/>
</dbReference>
<dbReference type="InterPro" id="IPR002763">
    <property type="entry name" value="DUF72"/>
</dbReference>
<accession>A0A511N5R8</accession>
<dbReference type="PANTHER" id="PTHR30348">
    <property type="entry name" value="UNCHARACTERIZED PROTEIN YECE"/>
    <property type="match status" value="1"/>
</dbReference>